<evidence type="ECO:0000256" key="2">
    <source>
        <dbReference type="HAMAP-Rule" id="MF_01527"/>
    </source>
</evidence>
<name>A0A0B3Y3X6_9ALTE</name>
<dbReference type="PANTHER" id="PTHR36445">
    <property type="entry name" value="GTP CYCLOHYDROLASE MPTA"/>
    <property type="match status" value="1"/>
</dbReference>
<gene>
    <name evidence="2" type="primary">folE2</name>
    <name evidence="3" type="ORF">RJ41_13480</name>
</gene>
<comment type="catalytic activity">
    <reaction evidence="2">
        <text>GTP + H2O = 7,8-dihydroneopterin 3'-triphosphate + formate + H(+)</text>
        <dbReference type="Rhea" id="RHEA:17473"/>
        <dbReference type="ChEBI" id="CHEBI:15377"/>
        <dbReference type="ChEBI" id="CHEBI:15378"/>
        <dbReference type="ChEBI" id="CHEBI:15740"/>
        <dbReference type="ChEBI" id="CHEBI:37565"/>
        <dbReference type="ChEBI" id="CHEBI:58462"/>
        <dbReference type="EC" id="3.5.4.16"/>
    </reaction>
</comment>
<accession>A0A0B3Y3X6</accession>
<dbReference type="AlphaFoldDB" id="A0A0B3Y3X6"/>
<comment type="function">
    <text evidence="2">Converts GTP to 7,8-dihydroneopterin triphosphate.</text>
</comment>
<organism evidence="3 4">
    <name type="scientific">Alteromonas marina</name>
    <dbReference type="NCBI Taxonomy" id="203795"/>
    <lineage>
        <taxon>Bacteria</taxon>
        <taxon>Pseudomonadati</taxon>
        <taxon>Pseudomonadota</taxon>
        <taxon>Gammaproteobacteria</taxon>
        <taxon>Alteromonadales</taxon>
        <taxon>Alteromonadaceae</taxon>
        <taxon>Alteromonas/Salinimonas group</taxon>
        <taxon>Alteromonas</taxon>
    </lineage>
</organism>
<dbReference type="Gene3D" id="3.10.270.10">
    <property type="entry name" value="Urate Oxidase"/>
    <property type="match status" value="1"/>
</dbReference>
<dbReference type="PANTHER" id="PTHR36445:SF1">
    <property type="entry name" value="GTP CYCLOHYDROLASE MPTA"/>
    <property type="match status" value="1"/>
</dbReference>
<dbReference type="OrthoDB" id="239637at2"/>
<dbReference type="Pfam" id="PF02649">
    <property type="entry name" value="GCHY-1"/>
    <property type="match status" value="1"/>
</dbReference>
<dbReference type="UniPathway" id="UPA00848">
    <property type="reaction ID" value="UER00151"/>
</dbReference>
<keyword evidence="1 2" id="KW-0378">Hydrolase</keyword>
<evidence type="ECO:0000256" key="1">
    <source>
        <dbReference type="ARBA" id="ARBA00022801"/>
    </source>
</evidence>
<dbReference type="NCBIfam" id="NF010200">
    <property type="entry name" value="PRK13674.1-1"/>
    <property type="match status" value="1"/>
</dbReference>
<dbReference type="InterPro" id="IPR022838">
    <property type="entry name" value="GTP_cyclohydrolase_FolE2"/>
</dbReference>
<dbReference type="EC" id="3.5.4.16" evidence="2"/>
<dbReference type="InterPro" id="IPR003801">
    <property type="entry name" value="GTP_cyclohydrolase_FolE2/MptA"/>
</dbReference>
<dbReference type="HAMAP" id="MF_01527_B">
    <property type="entry name" value="GTP_cyclohydrol_B"/>
    <property type="match status" value="1"/>
</dbReference>
<sequence>MASFNSHNTVLPDVTTEQSTAQVPVIDKVGMQGIAIPLHILGKRGERLASKATVDVTVSLDHPNAKGIHMSRLYNLLQRYLSNQDLHKSALVSLMNSLIESQGGLSNSAQLNLHFDLTVSRPALISKMSGYQSYPASLCVRRSPTGYKAQLKLTVPYSSTCPCSASLSRQALSDAFIQQFEGKDLSLVEMGAWLASKQASIATAHAQRSFADITLDLSDNEIPDFIGIIDLVENALGTPLQTAVKREDEQAFAKRNAENLMFVEDSVRRLHEALSTYYQATYFRVKVEHQESLHAHDAIAELSGPVHR</sequence>
<evidence type="ECO:0000313" key="4">
    <source>
        <dbReference type="Proteomes" id="UP000031197"/>
    </source>
</evidence>
<dbReference type="RefSeq" id="WP_039221694.1">
    <property type="nucleotide sequence ID" value="NZ_JWLW01000023.1"/>
</dbReference>
<feature type="site" description="May be catalytically important" evidence="2">
    <location>
        <position position="161"/>
    </location>
</feature>
<dbReference type="GO" id="GO:0046654">
    <property type="term" value="P:tetrahydrofolate biosynthetic process"/>
    <property type="evidence" value="ECO:0007669"/>
    <property type="project" value="UniProtKB-UniRule"/>
</dbReference>
<comment type="pathway">
    <text evidence="2">Cofactor biosynthesis; 7,8-dihydroneopterin triphosphate biosynthesis; 7,8-dihydroneopterin triphosphate from GTP: step 1/1.</text>
</comment>
<reference evidence="3 4" key="1">
    <citation type="submission" date="2014-12" db="EMBL/GenBank/DDBJ databases">
        <title>Genome sequencing of Alteromonas marina AD001.</title>
        <authorList>
            <person name="Adrian T.G.S."/>
            <person name="Chan K.G."/>
        </authorList>
    </citation>
    <scope>NUCLEOTIDE SEQUENCE [LARGE SCALE GENOMIC DNA]</scope>
    <source>
        <strain evidence="3 4">AD001</strain>
    </source>
</reference>
<comment type="similarity">
    <text evidence="2">Belongs to the GTP cyclohydrolase IV family.</text>
</comment>
<dbReference type="EMBL" id="JWLW01000023">
    <property type="protein sequence ID" value="KHT50784.1"/>
    <property type="molecule type" value="Genomic_DNA"/>
</dbReference>
<proteinExistence type="inferred from homology"/>
<keyword evidence="4" id="KW-1185">Reference proteome</keyword>
<comment type="caution">
    <text evidence="3">The sequence shown here is derived from an EMBL/GenBank/DDBJ whole genome shotgun (WGS) entry which is preliminary data.</text>
</comment>
<dbReference type="Proteomes" id="UP000031197">
    <property type="component" value="Unassembled WGS sequence"/>
</dbReference>
<evidence type="ECO:0000313" key="3">
    <source>
        <dbReference type="EMBL" id="KHT50784.1"/>
    </source>
</evidence>
<protein>
    <recommendedName>
        <fullName evidence="2">GTP cyclohydrolase FolE2</fullName>
        <ecNumber evidence="2">3.5.4.16</ecNumber>
    </recommendedName>
</protein>
<dbReference type="GO" id="GO:0003934">
    <property type="term" value="F:GTP cyclohydrolase I activity"/>
    <property type="evidence" value="ECO:0007669"/>
    <property type="project" value="UniProtKB-UniRule"/>
</dbReference>